<reference evidence="2" key="2">
    <citation type="submission" date="2020-11" db="EMBL/GenBank/DDBJ databases">
        <authorList>
            <person name="McCartney M.A."/>
            <person name="Auch B."/>
            <person name="Kono T."/>
            <person name="Mallez S."/>
            <person name="Becker A."/>
            <person name="Gohl D.M."/>
            <person name="Silverstein K.A.T."/>
            <person name="Koren S."/>
            <person name="Bechman K.B."/>
            <person name="Herman A."/>
            <person name="Abrahante J.E."/>
            <person name="Garbe J."/>
        </authorList>
    </citation>
    <scope>NUCLEOTIDE SEQUENCE</scope>
    <source>
        <strain evidence="2">Duluth1</strain>
        <tissue evidence="2">Whole animal</tissue>
    </source>
</reference>
<evidence type="ECO:0000313" key="1">
    <source>
        <dbReference type="EMBL" id="KAH3898074.1"/>
    </source>
</evidence>
<dbReference type="Proteomes" id="UP000828390">
    <property type="component" value="Unassembled WGS sequence"/>
</dbReference>
<dbReference type="EMBL" id="JAIWYP010000001">
    <property type="protein sequence ID" value="KAH3898074.1"/>
    <property type="molecule type" value="Genomic_DNA"/>
</dbReference>
<dbReference type="EMBL" id="JAIWYP010000001">
    <property type="protein sequence ID" value="KAH3898106.1"/>
    <property type="molecule type" value="Genomic_DNA"/>
</dbReference>
<evidence type="ECO:0000313" key="3">
    <source>
        <dbReference type="Proteomes" id="UP000828390"/>
    </source>
</evidence>
<evidence type="ECO:0000313" key="2">
    <source>
        <dbReference type="EMBL" id="KAH3898106.1"/>
    </source>
</evidence>
<keyword evidence="3" id="KW-1185">Reference proteome</keyword>
<name>A0A9D4NP83_DREPO</name>
<protein>
    <submittedName>
        <fullName evidence="2">Uncharacterized protein</fullName>
    </submittedName>
</protein>
<reference evidence="2" key="1">
    <citation type="journal article" date="2019" name="bioRxiv">
        <title>The Genome of the Zebra Mussel, Dreissena polymorpha: A Resource for Invasive Species Research.</title>
        <authorList>
            <person name="McCartney M.A."/>
            <person name="Auch B."/>
            <person name="Kono T."/>
            <person name="Mallez S."/>
            <person name="Zhang Y."/>
            <person name="Obille A."/>
            <person name="Becker A."/>
            <person name="Abrahante J.E."/>
            <person name="Garbe J."/>
            <person name="Badalamenti J.P."/>
            <person name="Herman A."/>
            <person name="Mangelson H."/>
            <person name="Liachko I."/>
            <person name="Sullivan S."/>
            <person name="Sone E.D."/>
            <person name="Koren S."/>
            <person name="Silverstein K.A.T."/>
            <person name="Beckman K.B."/>
            <person name="Gohl D.M."/>
        </authorList>
    </citation>
    <scope>NUCLEOTIDE SEQUENCE</scope>
    <source>
        <strain evidence="2">Duluth1</strain>
        <tissue evidence="2">Whole animal</tissue>
    </source>
</reference>
<proteinExistence type="predicted"/>
<accession>A0A9D4NP83</accession>
<sequence>MLVHETVIQNLLTIGPPAICGQWSLWNQKPPTSADMKLTTDDHRNELTTVVIS</sequence>
<dbReference type="AlphaFoldDB" id="A0A9D4NP83"/>
<organism evidence="2 3">
    <name type="scientific">Dreissena polymorpha</name>
    <name type="common">Zebra mussel</name>
    <name type="synonym">Mytilus polymorpha</name>
    <dbReference type="NCBI Taxonomy" id="45954"/>
    <lineage>
        <taxon>Eukaryota</taxon>
        <taxon>Metazoa</taxon>
        <taxon>Spiralia</taxon>
        <taxon>Lophotrochozoa</taxon>
        <taxon>Mollusca</taxon>
        <taxon>Bivalvia</taxon>
        <taxon>Autobranchia</taxon>
        <taxon>Heteroconchia</taxon>
        <taxon>Euheterodonta</taxon>
        <taxon>Imparidentia</taxon>
        <taxon>Neoheterodontei</taxon>
        <taxon>Myida</taxon>
        <taxon>Dreissenoidea</taxon>
        <taxon>Dreissenidae</taxon>
        <taxon>Dreissena</taxon>
    </lineage>
</organism>
<comment type="caution">
    <text evidence="2">The sequence shown here is derived from an EMBL/GenBank/DDBJ whole genome shotgun (WGS) entry which is preliminary data.</text>
</comment>
<gene>
    <name evidence="1" type="ORF">DPMN_022271</name>
    <name evidence="2" type="ORF">DPMN_022307</name>
</gene>